<dbReference type="FunFam" id="1.20.5.170:FF:000025">
    <property type="entry name" value="nuclear factor interleukin-3-regulated protein-like"/>
    <property type="match status" value="1"/>
</dbReference>
<evidence type="ECO:0000256" key="4">
    <source>
        <dbReference type="ARBA" id="ARBA00023125"/>
    </source>
</evidence>
<feature type="domain" description="BZIP" evidence="8">
    <location>
        <begin position="505"/>
        <end position="562"/>
    </location>
</feature>
<feature type="compositionally biased region" description="Polar residues" evidence="7">
    <location>
        <begin position="479"/>
        <end position="489"/>
    </location>
</feature>
<evidence type="ECO:0000256" key="6">
    <source>
        <dbReference type="ARBA" id="ARBA00023242"/>
    </source>
</evidence>
<feature type="region of interest" description="Disordered" evidence="7">
    <location>
        <begin position="328"/>
        <end position="374"/>
    </location>
</feature>
<feature type="compositionally biased region" description="Polar residues" evidence="7">
    <location>
        <begin position="415"/>
        <end position="429"/>
    </location>
</feature>
<dbReference type="InterPro" id="IPR040223">
    <property type="entry name" value="PAR_bZIP"/>
</dbReference>
<feature type="region of interest" description="Disordered" evidence="7">
    <location>
        <begin position="98"/>
        <end position="130"/>
    </location>
</feature>
<dbReference type="EMBL" id="JAWZYT010000219">
    <property type="protein sequence ID" value="KAK4326412.1"/>
    <property type="molecule type" value="Genomic_DNA"/>
</dbReference>
<feature type="compositionally biased region" description="Low complexity" evidence="7">
    <location>
        <begin position="353"/>
        <end position="362"/>
    </location>
</feature>
<keyword evidence="4" id="KW-0238">DNA-binding</keyword>
<keyword evidence="5" id="KW-0804">Transcription</keyword>
<dbReference type="CDD" id="cd14695">
    <property type="entry name" value="bZIP_HLF"/>
    <property type="match status" value="1"/>
</dbReference>
<comment type="similarity">
    <text evidence="2">Belongs to the bZIP family. NFIL3 subfamily.</text>
</comment>
<dbReference type="PANTHER" id="PTHR11988:SF56">
    <property type="entry name" value="TRANSCRIPTION FACTOR CES-2"/>
    <property type="match status" value="1"/>
</dbReference>
<organism evidence="9 10">
    <name type="scientific">Petrolisthes manimaculis</name>
    <dbReference type="NCBI Taxonomy" id="1843537"/>
    <lineage>
        <taxon>Eukaryota</taxon>
        <taxon>Metazoa</taxon>
        <taxon>Ecdysozoa</taxon>
        <taxon>Arthropoda</taxon>
        <taxon>Crustacea</taxon>
        <taxon>Multicrustacea</taxon>
        <taxon>Malacostraca</taxon>
        <taxon>Eumalacostraca</taxon>
        <taxon>Eucarida</taxon>
        <taxon>Decapoda</taxon>
        <taxon>Pleocyemata</taxon>
        <taxon>Anomura</taxon>
        <taxon>Galatheoidea</taxon>
        <taxon>Porcellanidae</taxon>
        <taxon>Petrolisthes</taxon>
    </lineage>
</organism>
<dbReference type="InterPro" id="IPR046347">
    <property type="entry name" value="bZIP_sf"/>
</dbReference>
<evidence type="ECO:0000313" key="9">
    <source>
        <dbReference type="EMBL" id="KAK4326412.1"/>
    </source>
</evidence>
<comment type="caution">
    <text evidence="9">The sequence shown here is derived from an EMBL/GenBank/DDBJ whole genome shotgun (WGS) entry which is preliminary data.</text>
</comment>
<protein>
    <recommendedName>
        <fullName evidence="8">BZIP domain-containing protein</fullName>
    </recommendedName>
</protein>
<accession>A0AAE1QJP6</accession>
<proteinExistence type="inferred from homology"/>
<dbReference type="GO" id="GO:0005634">
    <property type="term" value="C:nucleus"/>
    <property type="evidence" value="ECO:0007669"/>
    <property type="project" value="UniProtKB-SubCell"/>
</dbReference>
<dbReference type="InterPro" id="IPR004827">
    <property type="entry name" value="bZIP"/>
</dbReference>
<comment type="subcellular location">
    <subcellularLocation>
        <location evidence="1">Nucleus</location>
    </subcellularLocation>
</comment>
<gene>
    <name evidence="9" type="ORF">Pmani_003065</name>
</gene>
<feature type="region of interest" description="Disordered" evidence="7">
    <location>
        <begin position="474"/>
        <end position="501"/>
    </location>
</feature>
<evidence type="ECO:0000256" key="3">
    <source>
        <dbReference type="ARBA" id="ARBA00023015"/>
    </source>
</evidence>
<feature type="region of interest" description="Disordered" evidence="7">
    <location>
        <begin position="244"/>
        <end position="287"/>
    </location>
</feature>
<keyword evidence="10" id="KW-1185">Reference proteome</keyword>
<feature type="compositionally biased region" description="Basic residues" evidence="7">
    <location>
        <begin position="402"/>
        <end position="411"/>
    </location>
</feature>
<dbReference type="SMART" id="SM00338">
    <property type="entry name" value="BRLZ"/>
    <property type="match status" value="1"/>
</dbReference>
<evidence type="ECO:0000313" key="10">
    <source>
        <dbReference type="Proteomes" id="UP001292094"/>
    </source>
</evidence>
<evidence type="ECO:0000256" key="2">
    <source>
        <dbReference type="ARBA" id="ARBA00006079"/>
    </source>
</evidence>
<evidence type="ECO:0000259" key="8">
    <source>
        <dbReference type="PROSITE" id="PS50217"/>
    </source>
</evidence>
<dbReference type="Pfam" id="PF07716">
    <property type="entry name" value="bZIP_2"/>
    <property type="match status" value="1"/>
</dbReference>
<sequence>MLLADTVHPDTRQATPPLIPPACLPVFSHLALVTLALFFTRHLHPHTAPGMMKDRVGGSGGGTLTTGVPHHLMERLYSGIHPSYQPSQELNMDAQPLDFSTKKGKRSSSASGSEAGEHSDSDRGSPAAEAHNHNSVMGLALRLQAHSRDSESGFSFSSTSPDNDISPRRAGSPVRAGSPPCTVSPMAHSPVRSTHHTYGPMSHPPLPPPVPQVFSSALLAQLHANPLLYSTLKSALTRPTVNHDRYYLPQPSHSPPSHLPPSDFAISPESIRRAPSPRQLSNGLGARGLGGTGLGSGGFGNIGLGGTGLGGTGLSSAGLVDTGLETNGVGLGTRTQHPHHLSPHGVGPLDSLGSVGTTPVATGSGGGGVHSSPSQMIINVQSNDEYRRFREQMMIRVTAAKVRRNTSRRSSHSNGTLAYNTLEGDTSKSSGEEGSPGVEIDVCNINSDGNNGYGPGLMDMEEPKDRTEACEDEARTDTENGGMSNQAGQWGTKRRGRQNSGCVKDDAYWERRRKNNEAAKRSRDARRAKEDEIAIRAAFLEQENLKLRVEVASLKSETAKLRCMLYNS</sequence>
<evidence type="ECO:0000256" key="1">
    <source>
        <dbReference type="ARBA" id="ARBA00004123"/>
    </source>
</evidence>
<dbReference type="PROSITE" id="PS50217">
    <property type="entry name" value="BZIP"/>
    <property type="match status" value="1"/>
</dbReference>
<dbReference type="AlphaFoldDB" id="A0AAE1QJP6"/>
<name>A0AAE1QJP6_9EUCA</name>
<feature type="region of interest" description="Disordered" evidence="7">
    <location>
        <begin position="150"/>
        <end position="204"/>
    </location>
</feature>
<evidence type="ECO:0000256" key="5">
    <source>
        <dbReference type="ARBA" id="ARBA00023163"/>
    </source>
</evidence>
<reference evidence="9" key="1">
    <citation type="submission" date="2023-11" db="EMBL/GenBank/DDBJ databases">
        <title>Genome assemblies of two species of porcelain crab, Petrolisthes cinctipes and Petrolisthes manimaculis (Anomura: Porcellanidae).</title>
        <authorList>
            <person name="Angst P."/>
        </authorList>
    </citation>
    <scope>NUCLEOTIDE SEQUENCE</scope>
    <source>
        <strain evidence="9">PB745_02</strain>
        <tissue evidence="9">Gill</tissue>
    </source>
</reference>
<dbReference type="PANTHER" id="PTHR11988">
    <property type="entry name" value="THYROTROPH EMBRYONIC FACTOR RELATED"/>
    <property type="match status" value="1"/>
</dbReference>
<dbReference type="SUPFAM" id="SSF57959">
    <property type="entry name" value="Leucine zipper domain"/>
    <property type="match status" value="1"/>
</dbReference>
<keyword evidence="3" id="KW-0805">Transcription regulation</keyword>
<dbReference type="GO" id="GO:0000978">
    <property type="term" value="F:RNA polymerase II cis-regulatory region sequence-specific DNA binding"/>
    <property type="evidence" value="ECO:0007669"/>
    <property type="project" value="TreeGrafter"/>
</dbReference>
<evidence type="ECO:0000256" key="7">
    <source>
        <dbReference type="SAM" id="MobiDB-lite"/>
    </source>
</evidence>
<dbReference type="Gene3D" id="1.20.5.170">
    <property type="match status" value="1"/>
</dbReference>
<feature type="region of interest" description="Disordered" evidence="7">
    <location>
        <begin position="47"/>
        <end position="67"/>
    </location>
</feature>
<dbReference type="Proteomes" id="UP001292094">
    <property type="component" value="Unassembled WGS sequence"/>
</dbReference>
<feature type="region of interest" description="Disordered" evidence="7">
    <location>
        <begin position="402"/>
        <end position="440"/>
    </location>
</feature>
<dbReference type="GO" id="GO:0000981">
    <property type="term" value="F:DNA-binding transcription factor activity, RNA polymerase II-specific"/>
    <property type="evidence" value="ECO:0007669"/>
    <property type="project" value="TreeGrafter"/>
</dbReference>
<keyword evidence="6" id="KW-0539">Nucleus</keyword>